<dbReference type="SUPFAM" id="SSF53474">
    <property type="entry name" value="alpha/beta-Hydrolases"/>
    <property type="match status" value="1"/>
</dbReference>
<dbReference type="RefSeq" id="WP_184519118.1">
    <property type="nucleotide sequence ID" value="NZ_JACIJD010000011.1"/>
</dbReference>
<keyword evidence="3" id="KW-1185">Reference proteome</keyword>
<feature type="signal peptide" evidence="1">
    <location>
        <begin position="1"/>
        <end position="29"/>
    </location>
</feature>
<organism evidence="2 3">
    <name type="scientific">Muricoccus pecuniae</name>
    <dbReference type="NCBI Taxonomy" id="693023"/>
    <lineage>
        <taxon>Bacteria</taxon>
        <taxon>Pseudomonadati</taxon>
        <taxon>Pseudomonadota</taxon>
        <taxon>Alphaproteobacteria</taxon>
        <taxon>Acetobacterales</taxon>
        <taxon>Roseomonadaceae</taxon>
        <taxon>Muricoccus</taxon>
    </lineage>
</organism>
<comment type="caution">
    <text evidence="2">The sequence shown here is derived from an EMBL/GenBank/DDBJ whole genome shotgun (WGS) entry which is preliminary data.</text>
</comment>
<proteinExistence type="predicted"/>
<dbReference type="AlphaFoldDB" id="A0A840YJ34"/>
<reference evidence="2 3" key="1">
    <citation type="submission" date="2020-08" db="EMBL/GenBank/DDBJ databases">
        <title>Genomic Encyclopedia of Type Strains, Phase IV (KMG-IV): sequencing the most valuable type-strain genomes for metagenomic binning, comparative biology and taxonomic classification.</title>
        <authorList>
            <person name="Goeker M."/>
        </authorList>
    </citation>
    <scope>NUCLEOTIDE SEQUENCE [LARGE SCALE GENOMIC DNA]</scope>
    <source>
        <strain evidence="2 3">DSM 25622</strain>
    </source>
</reference>
<accession>A0A840YJ34</accession>
<dbReference type="Proteomes" id="UP000580654">
    <property type="component" value="Unassembled WGS sequence"/>
</dbReference>
<protein>
    <submittedName>
        <fullName evidence="2">Uncharacterized protein</fullName>
    </submittedName>
</protein>
<gene>
    <name evidence="2" type="ORF">FHS87_002724</name>
</gene>
<evidence type="ECO:0000313" key="2">
    <source>
        <dbReference type="EMBL" id="MBB5694672.1"/>
    </source>
</evidence>
<dbReference type="InterPro" id="IPR029058">
    <property type="entry name" value="AB_hydrolase_fold"/>
</dbReference>
<dbReference type="EMBL" id="JACIJD010000011">
    <property type="protein sequence ID" value="MBB5694672.1"/>
    <property type="molecule type" value="Genomic_DNA"/>
</dbReference>
<evidence type="ECO:0000313" key="3">
    <source>
        <dbReference type="Proteomes" id="UP000580654"/>
    </source>
</evidence>
<feature type="chain" id="PRO_5032532724" evidence="1">
    <location>
        <begin position="30"/>
        <end position="536"/>
    </location>
</feature>
<evidence type="ECO:0000256" key="1">
    <source>
        <dbReference type="SAM" id="SignalP"/>
    </source>
</evidence>
<sequence>MNASTASPRRRALALALGLLLSCPFPAAAGPQREPGGRAAAEQLAQCADAGREEGQGLRLLFSGLPSFAREVLARHGVRASIDSRGGGLRIELQLESLRDVDLPGEHPATIPLPPHEARNVRQDPRSGIAPLWMLDEATVAAADRAYDIRHDAAEAEASLPARLVHSETAEALPGYEIVGAYTDAFTGFAALVLESRQAPPHGAHRIYAVAGTHVFAHLDFRSWASGLTRGRAQFASTAALRMIRDAAAYARDPRGGEVVLTGQSQGGLTAQGLGYLLQTFLDAEPAPHRLVHVVSWGAAGAEEVMQRLLERRRAGKGRGFGAELEAHWAATDPGYAEAAEVWAVLGRQWDRAPPGEELALLRATAARMRIVGYFFDIDLFARAGTFPGTAMAFPTALILPDTCETTVAEAVFGLQGGAFGVRLESHFLQGYRRAVARGAIALAHPVRPVKWEWVDEVAPAFDALGSLWLETLYFDGIAAGEANWRRCLASGRWQTGANRSCRESFFQGCSPEEEGARRWCLVREGAGGGAQPIIR</sequence>
<keyword evidence="1" id="KW-0732">Signal</keyword>
<name>A0A840YJ34_9PROT</name>